<dbReference type="Proteomes" id="UP000887569">
    <property type="component" value="Unplaced"/>
</dbReference>
<accession>A0A915B8D2</accession>
<protein>
    <submittedName>
        <fullName evidence="2">Uncharacterized protein</fullName>
    </submittedName>
</protein>
<keyword evidence="1" id="KW-1185">Reference proteome</keyword>
<dbReference type="AlphaFoldDB" id="A0A915B8D2"/>
<evidence type="ECO:0000313" key="1">
    <source>
        <dbReference type="Proteomes" id="UP000887569"/>
    </source>
</evidence>
<name>A0A915B8D2_PARUN</name>
<proteinExistence type="predicted"/>
<organism evidence="1 2">
    <name type="scientific">Parascaris univalens</name>
    <name type="common">Nematode worm</name>
    <dbReference type="NCBI Taxonomy" id="6257"/>
    <lineage>
        <taxon>Eukaryota</taxon>
        <taxon>Metazoa</taxon>
        <taxon>Ecdysozoa</taxon>
        <taxon>Nematoda</taxon>
        <taxon>Chromadorea</taxon>
        <taxon>Rhabditida</taxon>
        <taxon>Spirurina</taxon>
        <taxon>Ascaridomorpha</taxon>
        <taxon>Ascaridoidea</taxon>
        <taxon>Ascarididae</taxon>
        <taxon>Parascaris</taxon>
    </lineage>
</organism>
<dbReference type="WBParaSite" id="PgR030_g043_t01">
    <property type="protein sequence ID" value="PgR030_g043_t01"/>
    <property type="gene ID" value="PgR030_g043"/>
</dbReference>
<evidence type="ECO:0000313" key="2">
    <source>
        <dbReference type="WBParaSite" id="PgR030_g043_t01"/>
    </source>
</evidence>
<sequence length="209" mass="23436">MNPRLAGQWYFFERLAARRKRIPIANGVKVLLDPEVEPQVDLKLKTVTADDIVFEKTTKLHRCLINQYTLNSDELLDGTMTPYRPGPNLEADLAANYGYKVEFVTVVVGTCGEHVPAVKEDMQRMLDLTAHQINQYTLNLDELLDETMTSYPPGPNLEADLAANYGYKVEFVTVVVGTCGEHVPAVKEDMQRMLDLTPHQVGAPVEMIS</sequence>
<reference evidence="2" key="1">
    <citation type="submission" date="2022-11" db="UniProtKB">
        <authorList>
            <consortium name="WormBaseParasite"/>
        </authorList>
    </citation>
    <scope>IDENTIFICATION</scope>
</reference>